<dbReference type="InterPro" id="IPR009000">
    <property type="entry name" value="Transl_B-barrel_sf"/>
</dbReference>
<comment type="caution">
    <text evidence="4">The sequence shown here is derived from an EMBL/GenBank/DDBJ whole genome shotgun (WGS) entry which is preliminary data.</text>
</comment>
<evidence type="ECO:0000313" key="5">
    <source>
        <dbReference type="Proteomes" id="UP001500886"/>
    </source>
</evidence>
<dbReference type="PANTHER" id="PTHR43462:SF1">
    <property type="entry name" value="ALANYL-TRNA EDITING PROTEIN AARSD1"/>
    <property type="match status" value="1"/>
</dbReference>
<proteinExistence type="predicted"/>
<reference evidence="5" key="1">
    <citation type="journal article" date="2019" name="Int. J. Syst. Evol. Microbiol.">
        <title>The Global Catalogue of Microorganisms (GCM) 10K type strain sequencing project: providing services to taxonomists for standard genome sequencing and annotation.</title>
        <authorList>
            <consortium name="The Broad Institute Genomics Platform"/>
            <consortium name="The Broad Institute Genome Sequencing Center for Infectious Disease"/>
            <person name="Wu L."/>
            <person name="Ma J."/>
        </authorList>
    </citation>
    <scope>NUCLEOTIDE SEQUENCE [LARGE SCALE GENOMIC DNA]</scope>
    <source>
        <strain evidence="5">JCM 4542</strain>
    </source>
</reference>
<dbReference type="PANTHER" id="PTHR43462">
    <property type="entry name" value="ALANYL-TRNA EDITING PROTEIN"/>
    <property type="match status" value="1"/>
</dbReference>
<dbReference type="InterPro" id="IPR051335">
    <property type="entry name" value="Alanyl-tRNA_Editing_Enzymes"/>
</dbReference>
<name>A0ABP6G182_9ACTN</name>
<organism evidence="4 5">
    <name type="scientific">Streptomyces luteosporeus</name>
    <dbReference type="NCBI Taxonomy" id="173856"/>
    <lineage>
        <taxon>Bacteria</taxon>
        <taxon>Bacillati</taxon>
        <taxon>Actinomycetota</taxon>
        <taxon>Actinomycetes</taxon>
        <taxon>Kitasatosporales</taxon>
        <taxon>Streptomycetaceae</taxon>
        <taxon>Streptomyces</taxon>
    </lineage>
</organism>
<dbReference type="Gene3D" id="3.30.980.10">
    <property type="entry name" value="Threonyl-trna Synthetase, Chain A, domain 2"/>
    <property type="match status" value="1"/>
</dbReference>
<dbReference type="EMBL" id="BAAASL010000004">
    <property type="protein sequence ID" value="GAA2711190.1"/>
    <property type="molecule type" value="Genomic_DNA"/>
</dbReference>
<protein>
    <submittedName>
        <fullName evidence="4">Alanyl-tRNA editing protein</fullName>
    </submittedName>
</protein>
<dbReference type="Pfam" id="PF01411">
    <property type="entry name" value="tRNA-synt_2c"/>
    <property type="match status" value="1"/>
</dbReference>
<dbReference type="Gene3D" id="2.40.30.130">
    <property type="match status" value="1"/>
</dbReference>
<dbReference type="SUPFAM" id="SSF50447">
    <property type="entry name" value="Translation proteins"/>
    <property type="match status" value="1"/>
</dbReference>
<keyword evidence="5" id="KW-1185">Reference proteome</keyword>
<dbReference type="InterPro" id="IPR018163">
    <property type="entry name" value="Thr/Ala-tRNA-synth_IIc_edit"/>
</dbReference>
<keyword evidence="2" id="KW-0862">Zinc</keyword>
<dbReference type="SUPFAM" id="SSF55186">
    <property type="entry name" value="ThrRS/AlaRS common domain"/>
    <property type="match status" value="1"/>
</dbReference>
<dbReference type="RefSeq" id="WP_344433746.1">
    <property type="nucleotide sequence ID" value="NZ_BAAASL010000004.1"/>
</dbReference>
<feature type="domain" description="Alanyl-tRNA synthetase class IIc N-terminal" evidence="3">
    <location>
        <begin position="26"/>
        <end position="113"/>
    </location>
</feature>
<dbReference type="InterPro" id="IPR018164">
    <property type="entry name" value="Ala-tRNA-synth_IIc_N"/>
</dbReference>
<sequence>MMEAALWSSCPPTHQLYHDDPYATTATATVLSVSGHFAVFDRSLFYAESGGQVADQGTINGARVVDVQKAGGRPFQLPNGEVATVESVFCHEFAEPCTLTVGESVTMEIDWERRFRNMQMHTLAHFLFHATGEYLEANGQTRSTRGCHISDSSARFDFGCSIPSEAVPVIQERVVALLASSPEAVVTALPDTHDVFVWRSGDIVIPCGGTHVNHPKEIQGTVTVRRRTKGRNGTRLYIELDRDATG</sequence>
<evidence type="ECO:0000256" key="1">
    <source>
        <dbReference type="ARBA" id="ARBA00022723"/>
    </source>
</evidence>
<evidence type="ECO:0000256" key="2">
    <source>
        <dbReference type="ARBA" id="ARBA00022833"/>
    </source>
</evidence>
<evidence type="ECO:0000313" key="4">
    <source>
        <dbReference type="EMBL" id="GAA2711190.1"/>
    </source>
</evidence>
<gene>
    <name evidence="4" type="ORF">GCM10010315_12450</name>
</gene>
<evidence type="ECO:0000259" key="3">
    <source>
        <dbReference type="Pfam" id="PF01411"/>
    </source>
</evidence>
<dbReference type="Proteomes" id="UP001500886">
    <property type="component" value="Unassembled WGS sequence"/>
</dbReference>
<accession>A0ABP6G182</accession>
<keyword evidence="1" id="KW-0479">Metal-binding</keyword>